<keyword evidence="5" id="KW-1185">Reference proteome</keyword>
<proteinExistence type="predicted"/>
<evidence type="ECO:0000256" key="2">
    <source>
        <dbReference type="SAM" id="SignalP"/>
    </source>
</evidence>
<evidence type="ECO:0000313" key="5">
    <source>
        <dbReference type="Proteomes" id="UP000316184"/>
    </source>
</evidence>
<gene>
    <name evidence="4" type="ORF">FHU35_111272</name>
</gene>
<dbReference type="PROSITE" id="PS51257">
    <property type="entry name" value="PROKAR_LIPOPROTEIN"/>
    <property type="match status" value="1"/>
</dbReference>
<dbReference type="Gene3D" id="1.20.1260.10">
    <property type="match status" value="1"/>
</dbReference>
<protein>
    <submittedName>
        <fullName evidence="4">Uncharacterized protein (DUF305 family)</fullName>
    </submittedName>
</protein>
<dbReference type="OrthoDB" id="26872at2"/>
<dbReference type="PANTHER" id="PTHR36933:SF1">
    <property type="entry name" value="SLL0788 PROTEIN"/>
    <property type="match status" value="1"/>
</dbReference>
<dbReference type="InterPro" id="IPR012347">
    <property type="entry name" value="Ferritin-like"/>
</dbReference>
<dbReference type="Proteomes" id="UP000316184">
    <property type="component" value="Unassembled WGS sequence"/>
</dbReference>
<feature type="signal peptide" evidence="2">
    <location>
        <begin position="1"/>
        <end position="20"/>
    </location>
</feature>
<sequence length="206" mass="21695">MVRSSVAGILLAACVLTGCAAEPPAPPGPPVVQPGAPGDQPRVVPSAPADRGGASQVEVDYLRNMIAHHQQAVEMTALTAGRAQNPKLRSLSDRISGAQGPEIGMMQGWLDTRGAHEHPGHAGHDHAMMPGMATPEQLAQLAASRGADYDRLFLVLMIAHHEGAVTMATQLLTTGRDEQVHEMAQDVLVTQQDEIATMRGLQSEVG</sequence>
<dbReference type="Pfam" id="PF03713">
    <property type="entry name" value="DUF305"/>
    <property type="match status" value="1"/>
</dbReference>
<feature type="domain" description="DUF305" evidence="3">
    <location>
        <begin position="58"/>
        <end position="201"/>
    </location>
</feature>
<accession>A0A561VAK5</accession>
<feature type="region of interest" description="Disordered" evidence="1">
    <location>
        <begin position="25"/>
        <end position="54"/>
    </location>
</feature>
<comment type="caution">
    <text evidence="4">The sequence shown here is derived from an EMBL/GenBank/DDBJ whole genome shotgun (WGS) entry which is preliminary data.</text>
</comment>
<dbReference type="EMBL" id="VIWX01000001">
    <property type="protein sequence ID" value="TWG08649.1"/>
    <property type="molecule type" value="Genomic_DNA"/>
</dbReference>
<evidence type="ECO:0000256" key="1">
    <source>
        <dbReference type="SAM" id="MobiDB-lite"/>
    </source>
</evidence>
<reference evidence="4 5" key="1">
    <citation type="submission" date="2019-06" db="EMBL/GenBank/DDBJ databases">
        <title>Sequencing the genomes of 1000 actinobacteria strains.</title>
        <authorList>
            <person name="Klenk H.-P."/>
        </authorList>
    </citation>
    <scope>NUCLEOTIDE SEQUENCE [LARGE SCALE GENOMIC DNA]</scope>
    <source>
        <strain evidence="4 5">DSM 46699</strain>
    </source>
</reference>
<dbReference type="InterPro" id="IPR005183">
    <property type="entry name" value="DUF305_CopM-like"/>
</dbReference>
<dbReference type="PANTHER" id="PTHR36933">
    <property type="entry name" value="SLL0788 PROTEIN"/>
    <property type="match status" value="1"/>
</dbReference>
<evidence type="ECO:0000313" key="4">
    <source>
        <dbReference type="EMBL" id="TWG08649.1"/>
    </source>
</evidence>
<keyword evidence="2" id="KW-0732">Signal</keyword>
<feature type="chain" id="PRO_5021988306" evidence="2">
    <location>
        <begin position="21"/>
        <end position="206"/>
    </location>
</feature>
<dbReference type="AlphaFoldDB" id="A0A561VAK5"/>
<name>A0A561VAK5_9PSEU</name>
<dbReference type="RefSeq" id="WP_145737393.1">
    <property type="nucleotide sequence ID" value="NZ_VIWX01000001.1"/>
</dbReference>
<evidence type="ECO:0000259" key="3">
    <source>
        <dbReference type="Pfam" id="PF03713"/>
    </source>
</evidence>
<organism evidence="4 5">
    <name type="scientific">Saccharopolyspora dendranthemae</name>
    <dbReference type="NCBI Taxonomy" id="1181886"/>
    <lineage>
        <taxon>Bacteria</taxon>
        <taxon>Bacillati</taxon>
        <taxon>Actinomycetota</taxon>
        <taxon>Actinomycetes</taxon>
        <taxon>Pseudonocardiales</taxon>
        <taxon>Pseudonocardiaceae</taxon>
        <taxon>Saccharopolyspora</taxon>
    </lineage>
</organism>